<dbReference type="PROSITE" id="PS00108">
    <property type="entry name" value="PROTEIN_KINASE_ST"/>
    <property type="match status" value="1"/>
</dbReference>
<keyword evidence="4" id="KW-1185">Reference proteome</keyword>
<comment type="caution">
    <text evidence="3">The sequence shown here is derived from an EMBL/GenBank/DDBJ whole genome shotgun (WGS) entry which is preliminary data.</text>
</comment>
<dbReference type="SUPFAM" id="SSF56112">
    <property type="entry name" value="Protein kinase-like (PK-like)"/>
    <property type="match status" value="1"/>
</dbReference>
<proteinExistence type="predicted"/>
<dbReference type="Proteomes" id="UP000054422">
    <property type="component" value="Unassembled WGS sequence"/>
</dbReference>
<feature type="region of interest" description="Disordered" evidence="1">
    <location>
        <begin position="547"/>
        <end position="572"/>
    </location>
</feature>
<evidence type="ECO:0000259" key="2">
    <source>
        <dbReference type="PROSITE" id="PS50011"/>
    </source>
</evidence>
<feature type="domain" description="Protein kinase" evidence="2">
    <location>
        <begin position="1"/>
        <end position="430"/>
    </location>
</feature>
<dbReference type="EMBL" id="JNCF01000009">
    <property type="protein sequence ID" value="KGP63826.1"/>
    <property type="molecule type" value="Genomic_DNA"/>
</dbReference>
<dbReference type="InterPro" id="IPR011009">
    <property type="entry name" value="Kinase-like_dom_sf"/>
</dbReference>
<dbReference type="SMART" id="SM00220">
    <property type="entry name" value="S_TKc"/>
    <property type="match status" value="1"/>
</dbReference>
<feature type="compositionally biased region" description="Basic and acidic residues" evidence="1">
    <location>
        <begin position="552"/>
        <end position="566"/>
    </location>
</feature>
<accession>A0A0A2SVT0</accession>
<dbReference type="Gene3D" id="1.10.510.10">
    <property type="entry name" value="Transferase(Phosphotransferase) domain 1"/>
    <property type="match status" value="1"/>
</dbReference>
<protein>
    <recommendedName>
        <fullName evidence="2">Protein kinase domain-containing protein</fullName>
    </recommendedName>
</protein>
<evidence type="ECO:0000313" key="4">
    <source>
        <dbReference type="Proteomes" id="UP000054422"/>
    </source>
</evidence>
<dbReference type="PANTHER" id="PTHR44167:SF24">
    <property type="entry name" value="SERINE_THREONINE-PROTEIN KINASE CHK2"/>
    <property type="match status" value="1"/>
</dbReference>
<gene>
    <name evidence="3" type="ORF">EP47_12405</name>
</gene>
<dbReference type="STRING" id="1498499.EP47_12405"/>
<dbReference type="InterPro" id="IPR008271">
    <property type="entry name" value="Ser/Thr_kinase_AS"/>
</dbReference>
<evidence type="ECO:0000256" key="1">
    <source>
        <dbReference type="SAM" id="MobiDB-lite"/>
    </source>
</evidence>
<dbReference type="InterPro" id="IPR000719">
    <property type="entry name" value="Prot_kinase_dom"/>
</dbReference>
<dbReference type="GO" id="GO:0005524">
    <property type="term" value="F:ATP binding"/>
    <property type="evidence" value="ECO:0007669"/>
    <property type="project" value="InterPro"/>
</dbReference>
<dbReference type="PROSITE" id="PS50011">
    <property type="entry name" value="PROTEIN_KINASE_DOM"/>
    <property type="match status" value="1"/>
</dbReference>
<name>A0A0A2SVT0_9GAMM</name>
<dbReference type="GO" id="GO:0004674">
    <property type="term" value="F:protein serine/threonine kinase activity"/>
    <property type="evidence" value="ECO:0007669"/>
    <property type="project" value="TreeGrafter"/>
</dbReference>
<dbReference type="Pfam" id="PF00069">
    <property type="entry name" value="Pkinase"/>
    <property type="match status" value="1"/>
</dbReference>
<reference evidence="3 4" key="1">
    <citation type="submission" date="2014-05" db="EMBL/GenBank/DDBJ databases">
        <authorList>
            <person name="Rizzardi K."/>
            <person name="Winiecka-Krusnell J."/>
            <person name="Ramliden M."/>
            <person name="Alm E."/>
            <person name="Andersson S."/>
            <person name="Byfors S."/>
        </authorList>
    </citation>
    <scope>NUCLEOTIDE SEQUENCE [LARGE SCALE GENOMIC DNA]</scope>
    <source>
        <strain evidence="3 4">LEGN</strain>
    </source>
</reference>
<dbReference type="AlphaFoldDB" id="A0A0A2SVT0"/>
<dbReference type="PANTHER" id="PTHR44167">
    <property type="entry name" value="OVARIAN-SPECIFIC SERINE/THREONINE-PROTEIN KINASE LOK-RELATED"/>
    <property type="match status" value="1"/>
</dbReference>
<organism evidence="3 4">
    <name type="scientific">Legionella norrlandica</name>
    <dbReference type="NCBI Taxonomy" id="1498499"/>
    <lineage>
        <taxon>Bacteria</taxon>
        <taxon>Pseudomonadati</taxon>
        <taxon>Pseudomonadota</taxon>
        <taxon>Gammaproteobacteria</taxon>
        <taxon>Legionellales</taxon>
        <taxon>Legionellaceae</taxon>
        <taxon>Legionella</taxon>
    </lineage>
</organism>
<evidence type="ECO:0000313" key="3">
    <source>
        <dbReference type="EMBL" id="KGP63826.1"/>
    </source>
</evidence>
<sequence length="572" mass="65876">MKFIFSQFPQLVKVSRKVWPDVIAQATPEQMSILKQHGFNPNHLPKHSYICQEDGVILALSRGKEGGRLGTGSQAIQVKFAINEQSALYGCKIMSGAQKDELECQIAQKLGYMKHKVLDAKGPERNISSKDGKLAFSKITSYQAFTYLGKSLDRVDLSVTQKKQVARKLFWQLYQLHTAGYIHHDIKPDNILIDDFFQPWIIDFGLSEKIIKQEGHDFKFVLAPEEYQREEERQYDWFYLSEKNGKIVFSLRMVESEGWMLPRLTDIDAPSPFTLEELNRLPDLKAKIIQFALHHITTYNKHRGNPMACPGELIEGYSTVYSKSENMWIKAAIPLTIEGKDLFALKKTLSYFPGFSHFFTEKEYASLSQELQAALDTANADKAIARQDTTLSMTIRFIAEELDQDSNQLLAWPEEKQKYLCEIIDVLDFFEVHCKSVPWFKRKPIMNLIRNDRATLLSDSTIVLKNKAERLKACFDFITEKTLVPPMVDQIWLNISNQLKQASIKPQLNEFFLYKLARGFLPGRQHKHSETHKLLDEESALATVLLQNPHNRVNDQKNNDLSENKDYSISLK</sequence>